<dbReference type="PANTHER" id="PTHR43791:SF47">
    <property type="entry name" value="MAJOR FACILITATOR SUPERFAMILY (MFS) PROFILE DOMAIN-CONTAINING PROTEIN-RELATED"/>
    <property type="match status" value="1"/>
</dbReference>
<dbReference type="InterPro" id="IPR036259">
    <property type="entry name" value="MFS_trans_sf"/>
</dbReference>
<feature type="transmembrane region" description="Helical" evidence="7">
    <location>
        <begin position="376"/>
        <end position="398"/>
    </location>
</feature>
<sequence>MDRQTSSNDFEKRDGDVQHVDGTVSSDTTPDDHGFTPDEQRRIVRRIDRRLVVTLGVLYCISLMDRTNMSAANIAGMSKELVLTGFRYIQNIANLVFFIPYILFQPPSTILIRKIGPRIHLSAITAFWGAVMIGMGFVKDHNALTGLRAILGLLEAGFFPSCVYLLSTWYTRFEVGKRYSLFYLLGCVASAFSGILAYGLMQLHGREGLTGWRWIFIIEGVLTCALGIGAYWLLVDFPDSTRKNWSFLGQRERDWIVARIARDRGDARVEPFKLSKFLRGGTDWKIWAYALMFFNTTTISYSLAYTLPILLVQNMGFDVGAAQCLVAPPYAFAGIVMFTGAWLSDKYRLRGPVIVFNMLLALIGLPLMGWTDSTRIRYLGVFFVTAGANANVPAVMTFQANNLRGQWKRAFCSATMVGFGGVGGIAGSLVFRDQDKTTGYKPGMYACIACAALNVLLVLLVTFEFRRQNKKADRGEKMLEAYDEDSTPDFRYTY</sequence>
<evidence type="ECO:0000259" key="8">
    <source>
        <dbReference type="PROSITE" id="PS50850"/>
    </source>
</evidence>
<evidence type="ECO:0000256" key="5">
    <source>
        <dbReference type="ARBA" id="ARBA00023136"/>
    </source>
</evidence>
<feature type="transmembrane region" description="Helical" evidence="7">
    <location>
        <begin position="212"/>
        <end position="234"/>
    </location>
</feature>
<dbReference type="OrthoDB" id="3639251at2759"/>
<gene>
    <name evidence="9" type="ORF">CRHIZ90672A_00006205</name>
</gene>
<dbReference type="EMBL" id="CABFNQ020000760">
    <property type="protein sequence ID" value="CAH0038036.1"/>
    <property type="molecule type" value="Genomic_DNA"/>
</dbReference>
<protein>
    <recommendedName>
        <fullName evidence="8">Major facilitator superfamily (MFS) profile domain-containing protein</fullName>
    </recommendedName>
</protein>
<dbReference type="InterPro" id="IPR020846">
    <property type="entry name" value="MFS_dom"/>
</dbReference>
<keyword evidence="5 7" id="KW-0472">Membrane</keyword>
<keyword evidence="4 7" id="KW-1133">Transmembrane helix</keyword>
<feature type="transmembrane region" description="Helical" evidence="7">
    <location>
        <begin position="327"/>
        <end position="344"/>
    </location>
</feature>
<dbReference type="SUPFAM" id="SSF103473">
    <property type="entry name" value="MFS general substrate transporter"/>
    <property type="match status" value="1"/>
</dbReference>
<feature type="transmembrane region" description="Helical" evidence="7">
    <location>
        <begin position="181"/>
        <end position="200"/>
    </location>
</feature>
<feature type="compositionally biased region" description="Basic and acidic residues" evidence="6">
    <location>
        <begin position="30"/>
        <end position="39"/>
    </location>
</feature>
<feature type="transmembrane region" description="Helical" evidence="7">
    <location>
        <begin position="150"/>
        <end position="169"/>
    </location>
</feature>
<evidence type="ECO:0000256" key="7">
    <source>
        <dbReference type="SAM" id="Phobius"/>
    </source>
</evidence>
<feature type="transmembrane region" description="Helical" evidence="7">
    <location>
        <begin position="443"/>
        <end position="463"/>
    </location>
</feature>
<proteinExistence type="predicted"/>
<keyword evidence="3 7" id="KW-0812">Transmembrane</keyword>
<dbReference type="PANTHER" id="PTHR43791">
    <property type="entry name" value="PERMEASE-RELATED"/>
    <property type="match status" value="1"/>
</dbReference>
<feature type="domain" description="Major facilitator superfamily (MFS) profile" evidence="8">
    <location>
        <begin position="51"/>
        <end position="469"/>
    </location>
</feature>
<evidence type="ECO:0000256" key="1">
    <source>
        <dbReference type="ARBA" id="ARBA00004141"/>
    </source>
</evidence>
<feature type="compositionally biased region" description="Basic and acidic residues" evidence="6">
    <location>
        <begin position="1"/>
        <end position="19"/>
    </location>
</feature>
<name>A0A9N9W1M1_9HYPO</name>
<feature type="transmembrane region" description="Helical" evidence="7">
    <location>
        <begin position="119"/>
        <end position="138"/>
    </location>
</feature>
<comment type="caution">
    <text evidence="9">The sequence shown here is derived from an EMBL/GenBank/DDBJ whole genome shotgun (WGS) entry which is preliminary data.</text>
</comment>
<evidence type="ECO:0000256" key="6">
    <source>
        <dbReference type="SAM" id="MobiDB-lite"/>
    </source>
</evidence>
<dbReference type="AlphaFoldDB" id="A0A9N9W1M1"/>
<keyword evidence="2" id="KW-0813">Transport</keyword>
<reference evidence="9" key="1">
    <citation type="submission" date="2021-10" db="EMBL/GenBank/DDBJ databases">
        <authorList>
            <person name="Piombo E."/>
        </authorList>
    </citation>
    <scope>NUCLEOTIDE SEQUENCE</scope>
</reference>
<feature type="region of interest" description="Disordered" evidence="6">
    <location>
        <begin position="1"/>
        <end position="39"/>
    </location>
</feature>
<dbReference type="GO" id="GO:0016020">
    <property type="term" value="C:membrane"/>
    <property type="evidence" value="ECO:0007669"/>
    <property type="project" value="UniProtKB-SubCell"/>
</dbReference>
<organism evidence="9 10">
    <name type="scientific">Clonostachys rhizophaga</name>
    <dbReference type="NCBI Taxonomy" id="160324"/>
    <lineage>
        <taxon>Eukaryota</taxon>
        <taxon>Fungi</taxon>
        <taxon>Dikarya</taxon>
        <taxon>Ascomycota</taxon>
        <taxon>Pezizomycotina</taxon>
        <taxon>Sordariomycetes</taxon>
        <taxon>Hypocreomycetidae</taxon>
        <taxon>Hypocreales</taxon>
        <taxon>Bionectriaceae</taxon>
        <taxon>Clonostachys</taxon>
    </lineage>
</organism>
<feature type="transmembrane region" description="Helical" evidence="7">
    <location>
        <begin position="410"/>
        <end position="431"/>
    </location>
</feature>
<dbReference type="PROSITE" id="PS50850">
    <property type="entry name" value="MFS"/>
    <property type="match status" value="1"/>
</dbReference>
<dbReference type="InterPro" id="IPR011701">
    <property type="entry name" value="MFS"/>
</dbReference>
<feature type="transmembrane region" description="Helical" evidence="7">
    <location>
        <begin position="286"/>
        <end position="307"/>
    </location>
</feature>
<accession>A0A9N9W1M1</accession>
<evidence type="ECO:0000256" key="2">
    <source>
        <dbReference type="ARBA" id="ARBA00022448"/>
    </source>
</evidence>
<dbReference type="Gene3D" id="1.20.1250.20">
    <property type="entry name" value="MFS general substrate transporter like domains"/>
    <property type="match status" value="2"/>
</dbReference>
<feature type="transmembrane region" description="Helical" evidence="7">
    <location>
        <begin position="88"/>
        <end position="107"/>
    </location>
</feature>
<feature type="transmembrane region" description="Helical" evidence="7">
    <location>
        <begin position="351"/>
        <end position="370"/>
    </location>
</feature>
<evidence type="ECO:0000256" key="3">
    <source>
        <dbReference type="ARBA" id="ARBA00022692"/>
    </source>
</evidence>
<dbReference type="Pfam" id="PF07690">
    <property type="entry name" value="MFS_1"/>
    <property type="match status" value="1"/>
</dbReference>
<evidence type="ECO:0000256" key="4">
    <source>
        <dbReference type="ARBA" id="ARBA00022989"/>
    </source>
</evidence>
<dbReference type="FunFam" id="1.20.1250.20:FF:000511">
    <property type="entry name" value="MFS general substrate transporter"/>
    <property type="match status" value="1"/>
</dbReference>
<dbReference type="Proteomes" id="UP000696573">
    <property type="component" value="Unassembled WGS sequence"/>
</dbReference>
<feature type="transmembrane region" description="Helical" evidence="7">
    <location>
        <begin position="51"/>
        <end position="68"/>
    </location>
</feature>
<dbReference type="GO" id="GO:0022857">
    <property type="term" value="F:transmembrane transporter activity"/>
    <property type="evidence" value="ECO:0007669"/>
    <property type="project" value="InterPro"/>
</dbReference>
<evidence type="ECO:0000313" key="9">
    <source>
        <dbReference type="EMBL" id="CAH0038036.1"/>
    </source>
</evidence>
<comment type="subcellular location">
    <subcellularLocation>
        <location evidence="1">Membrane</location>
        <topology evidence="1">Multi-pass membrane protein</topology>
    </subcellularLocation>
</comment>
<dbReference type="FunFam" id="1.20.1250.20:FF:000409">
    <property type="entry name" value="MFS general substrate transporter"/>
    <property type="match status" value="1"/>
</dbReference>
<evidence type="ECO:0000313" key="10">
    <source>
        <dbReference type="Proteomes" id="UP000696573"/>
    </source>
</evidence>
<keyword evidence="10" id="KW-1185">Reference proteome</keyword>